<dbReference type="PRINTS" id="PR01609">
    <property type="entry name" value="CD36FAMILY"/>
</dbReference>
<keyword evidence="5 9" id="KW-1133">Transmembrane helix</keyword>
<evidence type="ECO:0000256" key="5">
    <source>
        <dbReference type="ARBA" id="ARBA00022989"/>
    </source>
</evidence>
<comment type="similarity">
    <text evidence="2">Belongs to the CD36 family.</text>
</comment>
<feature type="transmembrane region" description="Helical" evidence="9">
    <location>
        <begin position="82"/>
        <end position="103"/>
    </location>
</feature>
<evidence type="ECO:0000256" key="2">
    <source>
        <dbReference type="ARBA" id="ARBA00010532"/>
    </source>
</evidence>
<dbReference type="PANTHER" id="PTHR11923">
    <property type="entry name" value="SCAVENGER RECEPTOR CLASS B TYPE-1 SR-B1"/>
    <property type="match status" value="1"/>
</dbReference>
<dbReference type="GO" id="GO:0005886">
    <property type="term" value="C:plasma membrane"/>
    <property type="evidence" value="ECO:0007669"/>
    <property type="project" value="UniProtKB-SubCell"/>
</dbReference>
<sequence length="605" mass="69428">MKDLFRLFGVVTGRRYSAANTCDYPEQRDRERERQEDEALASGTSGAGPHRGSRRLSKRGSIVMNRFFADNVHIEQRKRNKWAVALMLAGVFAVCTGILILTLDPYTLVFNAKVQLSDGGEAFEVWRKPPVDLYLKVWLFNVTNADAFMNGEDEKLHFEEVGPYIYRELLEHADVHFNDNNTLTAHPKHPLVWAEDLNTHREDDLLILPNIALLSIASVIKDASYFTRLGLNLLIKQTDSQPLVQMTAREFMFGYETSLTTLGNKVLPSWIFFDKIGLIDRMYDFTGDTMTVHTGVDDVRKSGLIDRYRGLHYIPEWPENCSIAKGASDGSKFASLIAPNDQLVMYRKSLCRAMPMQMIDETTKGGLPAYVYTWKDGILDNGLRDPHNKCFCRHNRCLPEGIMDVEECYYGFPIVLSYPHFYLADPAVRNMTVGSFPDKEKHETRFFIEPRSGLPLQTNVRMQINMALGDVSRIHRVPRFSNLIFPMLWLEITVESLPPFLQNKFFFYLEIAPIMLKVILYASLIGGPLLLIGSILRVYWNSFFKKEIKEDYSTDMEFSQKHMNIIRADRRSSLKAKEMDVYFTSLLMSPSIDEENSTSKDNDTV</sequence>
<evidence type="ECO:0000256" key="1">
    <source>
        <dbReference type="ARBA" id="ARBA00004236"/>
    </source>
</evidence>
<feature type="transmembrane region" description="Helical" evidence="9">
    <location>
        <begin position="518"/>
        <end position="540"/>
    </location>
</feature>
<evidence type="ECO:0000256" key="9">
    <source>
        <dbReference type="SAM" id="Phobius"/>
    </source>
</evidence>
<feature type="region of interest" description="Disordered" evidence="8">
    <location>
        <begin position="22"/>
        <end position="55"/>
    </location>
</feature>
<dbReference type="Proteomes" id="UP001378592">
    <property type="component" value="Unassembled WGS sequence"/>
</dbReference>
<evidence type="ECO:0000313" key="11">
    <source>
        <dbReference type="Proteomes" id="UP001378592"/>
    </source>
</evidence>
<keyword evidence="4 9" id="KW-0812">Transmembrane</keyword>
<accession>A0AAN9VFC2</accession>
<organism evidence="10 11">
    <name type="scientific">Gryllus longicercus</name>
    <dbReference type="NCBI Taxonomy" id="2509291"/>
    <lineage>
        <taxon>Eukaryota</taxon>
        <taxon>Metazoa</taxon>
        <taxon>Ecdysozoa</taxon>
        <taxon>Arthropoda</taxon>
        <taxon>Hexapoda</taxon>
        <taxon>Insecta</taxon>
        <taxon>Pterygota</taxon>
        <taxon>Neoptera</taxon>
        <taxon>Polyneoptera</taxon>
        <taxon>Orthoptera</taxon>
        <taxon>Ensifera</taxon>
        <taxon>Gryllidea</taxon>
        <taxon>Grylloidea</taxon>
        <taxon>Gryllidae</taxon>
        <taxon>Gryllinae</taxon>
        <taxon>Gryllus</taxon>
    </lineage>
</organism>
<evidence type="ECO:0008006" key="12">
    <source>
        <dbReference type="Google" id="ProtNLM"/>
    </source>
</evidence>
<reference evidence="10 11" key="1">
    <citation type="submission" date="2024-03" db="EMBL/GenBank/DDBJ databases">
        <title>The genome assembly and annotation of the cricket Gryllus longicercus Weissman &amp; Gray.</title>
        <authorList>
            <person name="Szrajer S."/>
            <person name="Gray D."/>
            <person name="Ylla G."/>
        </authorList>
    </citation>
    <scope>NUCLEOTIDE SEQUENCE [LARGE SCALE GENOMIC DNA]</scope>
    <source>
        <strain evidence="10">DAG 2021-001</strain>
        <tissue evidence="10">Whole body minus gut</tissue>
    </source>
</reference>
<dbReference type="AlphaFoldDB" id="A0AAN9VFC2"/>
<name>A0AAN9VFC2_9ORTH</name>
<evidence type="ECO:0000256" key="8">
    <source>
        <dbReference type="SAM" id="MobiDB-lite"/>
    </source>
</evidence>
<evidence type="ECO:0000256" key="4">
    <source>
        <dbReference type="ARBA" id="ARBA00022692"/>
    </source>
</evidence>
<keyword evidence="7" id="KW-0325">Glycoprotein</keyword>
<gene>
    <name evidence="10" type="ORF">R5R35_001322</name>
</gene>
<comment type="subcellular location">
    <subcellularLocation>
        <location evidence="1">Cell membrane</location>
    </subcellularLocation>
</comment>
<protein>
    <recommendedName>
        <fullName evidence="12">Scavenger receptor class B member 1</fullName>
    </recommendedName>
</protein>
<dbReference type="EMBL" id="JAZDUA010000349">
    <property type="protein sequence ID" value="KAK7794069.1"/>
    <property type="molecule type" value="Genomic_DNA"/>
</dbReference>
<keyword evidence="3" id="KW-1003">Cell membrane</keyword>
<proteinExistence type="inferred from homology"/>
<keyword evidence="11" id="KW-1185">Reference proteome</keyword>
<dbReference type="GO" id="GO:0005044">
    <property type="term" value="F:scavenger receptor activity"/>
    <property type="evidence" value="ECO:0007669"/>
    <property type="project" value="TreeGrafter"/>
</dbReference>
<feature type="compositionally biased region" description="Basic and acidic residues" evidence="8">
    <location>
        <begin position="25"/>
        <end position="37"/>
    </location>
</feature>
<dbReference type="PANTHER" id="PTHR11923:SF67">
    <property type="entry name" value="RE68569P"/>
    <property type="match status" value="1"/>
</dbReference>
<dbReference type="GO" id="GO:0005737">
    <property type="term" value="C:cytoplasm"/>
    <property type="evidence" value="ECO:0007669"/>
    <property type="project" value="TreeGrafter"/>
</dbReference>
<evidence type="ECO:0000313" key="10">
    <source>
        <dbReference type="EMBL" id="KAK7794069.1"/>
    </source>
</evidence>
<evidence type="ECO:0000256" key="3">
    <source>
        <dbReference type="ARBA" id="ARBA00022475"/>
    </source>
</evidence>
<dbReference type="Pfam" id="PF01130">
    <property type="entry name" value="CD36"/>
    <property type="match status" value="1"/>
</dbReference>
<evidence type="ECO:0000256" key="6">
    <source>
        <dbReference type="ARBA" id="ARBA00023136"/>
    </source>
</evidence>
<dbReference type="InterPro" id="IPR002159">
    <property type="entry name" value="CD36_fam"/>
</dbReference>
<keyword evidence="6 9" id="KW-0472">Membrane</keyword>
<comment type="caution">
    <text evidence="10">The sequence shown here is derived from an EMBL/GenBank/DDBJ whole genome shotgun (WGS) entry which is preliminary data.</text>
</comment>
<evidence type="ECO:0000256" key="7">
    <source>
        <dbReference type="ARBA" id="ARBA00023180"/>
    </source>
</evidence>